<dbReference type="Proteomes" id="UP000001890">
    <property type="component" value="Chromosome"/>
</dbReference>
<dbReference type="EMBL" id="FP565176">
    <property type="protein sequence ID" value="CBA16039.1"/>
    <property type="molecule type" value="Genomic_DNA"/>
</dbReference>
<feature type="transmembrane region" description="Helical" evidence="1">
    <location>
        <begin position="109"/>
        <end position="128"/>
    </location>
</feature>
<dbReference type="InterPro" id="IPR008875">
    <property type="entry name" value="TraX"/>
</dbReference>
<keyword evidence="1" id="KW-0472">Membrane</keyword>
<feature type="transmembrane region" description="Helical" evidence="1">
    <location>
        <begin position="148"/>
        <end position="173"/>
    </location>
</feature>
<feature type="transmembrane region" description="Helical" evidence="1">
    <location>
        <begin position="194"/>
        <end position="215"/>
    </location>
</feature>
<organism evidence="2 3">
    <name type="scientific">Xanthomonas albilineans (strain GPE PC73 / CFBP 7063)</name>
    <dbReference type="NCBI Taxonomy" id="380358"/>
    <lineage>
        <taxon>Bacteria</taxon>
        <taxon>Pseudomonadati</taxon>
        <taxon>Pseudomonadota</taxon>
        <taxon>Gammaproteobacteria</taxon>
        <taxon>Lysobacterales</taxon>
        <taxon>Lysobacteraceae</taxon>
        <taxon>Xanthomonas</taxon>
    </lineage>
</organism>
<evidence type="ECO:0000313" key="3">
    <source>
        <dbReference type="Proteomes" id="UP000001890"/>
    </source>
</evidence>
<keyword evidence="1" id="KW-0812">Transmembrane</keyword>
<reference evidence="2 3" key="1">
    <citation type="journal article" date="2009" name="BMC Genomics">
        <title>The complete genome sequence of Xanthomonas albilineans provides new insights into the reductive genome evolution of the xylem-limited Xanthomonadaceae.</title>
        <authorList>
            <person name="Pieretti I."/>
            <person name="Royer M."/>
            <person name="Barbe V."/>
            <person name="Carrere S."/>
            <person name="Koebnik R."/>
            <person name="Cociancich S."/>
            <person name="Couloux A."/>
            <person name="Darrasse A."/>
            <person name="Gouzy J."/>
            <person name="Jacques M.A."/>
            <person name="Lauber E."/>
            <person name="Manceau C."/>
            <person name="Mangenot S."/>
            <person name="Poussier S."/>
            <person name="Segurens B."/>
            <person name="Szurek B."/>
            <person name="Verdier V."/>
            <person name="Arlat M."/>
            <person name="Rott P."/>
        </authorList>
    </citation>
    <scope>NUCLEOTIDE SEQUENCE [LARGE SCALE GENOMIC DNA]</scope>
    <source>
        <strain evidence="3">GPE PC73 / CFBP 7063</strain>
    </source>
</reference>
<dbReference type="Pfam" id="PF05857">
    <property type="entry name" value="TraX"/>
    <property type="match status" value="1"/>
</dbReference>
<dbReference type="STRING" id="380358.XALC_1536"/>
<dbReference type="KEGG" id="xal:XALC_1536"/>
<name>D2UDP7_XANAP</name>
<evidence type="ECO:0000313" key="2">
    <source>
        <dbReference type="EMBL" id="CBA16039.1"/>
    </source>
</evidence>
<evidence type="ECO:0000256" key="1">
    <source>
        <dbReference type="SAM" id="Phobius"/>
    </source>
</evidence>
<keyword evidence="1" id="KW-1133">Transmembrane helix</keyword>
<dbReference type="eggNOG" id="ENOG502Z8KP">
    <property type="taxonomic scope" value="Bacteria"/>
</dbReference>
<gene>
    <name evidence="2" type="ordered locus">XALc_1536</name>
</gene>
<sequence length="222" mass="24141">MMTSGGRELIKWIAVLAMTGDHVIKVFHLGDVPVVSQAGRVAFPLFAMVLAYNLAQSGADTAKSLRRLLAWGVAAMPAYWLAFGVICPFNVLLAFALGVAAIRAVQGRRWVLLAVCVLPAPLFVDYQWSGLSVVVGAWWYFRSPRPTMLMGILCFAVPAAALCVYNGSAWSLLAIPMLRLGDVPIALPRTRWAFYGYYCGHLALLAALAWIAQLLPSVFNAL</sequence>
<keyword evidence="3" id="KW-1185">Reference proteome</keyword>
<dbReference type="NCBIfam" id="NF010454">
    <property type="entry name" value="PRK13882.1-1"/>
    <property type="match status" value="1"/>
</dbReference>
<feature type="transmembrane region" description="Helical" evidence="1">
    <location>
        <begin position="79"/>
        <end position="102"/>
    </location>
</feature>
<accession>D2UDP7</accession>
<dbReference type="AlphaFoldDB" id="D2UDP7"/>
<protein>
    <submittedName>
        <fullName evidence="2">Putative f pilin acetylation protein</fullName>
    </submittedName>
</protein>
<proteinExistence type="predicted"/>